<proteinExistence type="predicted"/>
<accession>A0A5B9QIT9</accession>
<dbReference type="Gene3D" id="3.50.50.60">
    <property type="entry name" value="FAD/NAD(P)-binding domain"/>
    <property type="match status" value="1"/>
</dbReference>
<dbReference type="PANTHER" id="PTHR42841">
    <property type="entry name" value="AMINE OXIDASE"/>
    <property type="match status" value="1"/>
</dbReference>
<dbReference type="InterPro" id="IPR036188">
    <property type="entry name" value="FAD/NAD-bd_sf"/>
</dbReference>
<keyword evidence="3" id="KW-1185">Reference proteome</keyword>
<reference evidence="2 3" key="1">
    <citation type="submission" date="2019-08" db="EMBL/GenBank/DDBJ databases">
        <title>Deep-cultivation of Planctomycetes and their phenomic and genomic characterization uncovers novel biology.</title>
        <authorList>
            <person name="Wiegand S."/>
            <person name="Jogler M."/>
            <person name="Boedeker C."/>
            <person name="Pinto D."/>
            <person name="Vollmers J."/>
            <person name="Rivas-Marin E."/>
            <person name="Kohn T."/>
            <person name="Peeters S.H."/>
            <person name="Heuer A."/>
            <person name="Rast P."/>
            <person name="Oberbeckmann S."/>
            <person name="Bunk B."/>
            <person name="Jeske O."/>
            <person name="Meyerdierks A."/>
            <person name="Storesund J.E."/>
            <person name="Kallscheuer N."/>
            <person name="Luecker S."/>
            <person name="Lage O.M."/>
            <person name="Pohl T."/>
            <person name="Merkel B.J."/>
            <person name="Hornburger P."/>
            <person name="Mueller R.-W."/>
            <person name="Bruemmer F."/>
            <person name="Labrenz M."/>
            <person name="Spormann A.M."/>
            <person name="Op den Camp H."/>
            <person name="Overmann J."/>
            <person name="Amann R."/>
            <person name="Jetten M.S.M."/>
            <person name="Mascher T."/>
            <person name="Medema M.H."/>
            <person name="Devos D.P."/>
            <person name="Kaster A.-K."/>
            <person name="Ovreas L."/>
            <person name="Rohde M."/>
            <person name="Galperin M.Y."/>
            <person name="Jogler C."/>
        </authorList>
    </citation>
    <scope>NUCLEOTIDE SEQUENCE [LARGE SCALE GENOMIC DNA]</scope>
    <source>
        <strain evidence="2 3">UC8</strain>
    </source>
</reference>
<evidence type="ECO:0000313" key="2">
    <source>
        <dbReference type="EMBL" id="QEG38948.1"/>
    </source>
</evidence>
<feature type="domain" description="Amine oxidase" evidence="1">
    <location>
        <begin position="13"/>
        <end position="83"/>
    </location>
</feature>
<evidence type="ECO:0000313" key="3">
    <source>
        <dbReference type="Proteomes" id="UP000325286"/>
    </source>
</evidence>
<dbReference type="EC" id="1.3.8.2" evidence="2"/>
<dbReference type="InterPro" id="IPR002937">
    <property type="entry name" value="Amino_oxidase"/>
</dbReference>
<dbReference type="Pfam" id="PF01593">
    <property type="entry name" value="Amino_oxidase"/>
    <property type="match status" value="1"/>
</dbReference>
<protein>
    <submittedName>
        <fullName evidence="2">Dehydrosqualene desaturase</fullName>
        <ecNumber evidence="2">1.3.8.2</ecNumber>
    </submittedName>
</protein>
<dbReference type="KEGG" id="rul:UC8_09080"/>
<sequence>MQKTHVVIVGAGLAGLACATRLAQQGVEYQLLEATDRVGGRLQTDSLDGFLLDHGFQYLRTDAPIAQRLLDDDALRLRPFAPADERLGTQAAAVPASGIEQIPQQLARALPADSLRLQATVEAVAEGHVQLTDGSALGFNRLVLATEASAADRLASGFDGANVFHATRPVAAASTVCYFAADELSVANPLLFSSLVPAQNTSAQNTSAQNTSAQDTSAQASPVDVPGIERVLVISQLAAEYAPPEKSLISVQLAGTIDRPWQQEAAVRRQLRSGCGLQVDAWRLLRTYALPEGVGGMVEGALETGWQAAGDVLGSLDLH</sequence>
<dbReference type="Proteomes" id="UP000325286">
    <property type="component" value="Chromosome"/>
</dbReference>
<dbReference type="PROSITE" id="PS51257">
    <property type="entry name" value="PROKAR_LIPOPROTEIN"/>
    <property type="match status" value="1"/>
</dbReference>
<dbReference type="AlphaFoldDB" id="A0A5B9QIT9"/>
<organism evidence="2 3">
    <name type="scientific">Roseimaritima ulvae</name>
    <dbReference type="NCBI Taxonomy" id="980254"/>
    <lineage>
        <taxon>Bacteria</taxon>
        <taxon>Pseudomonadati</taxon>
        <taxon>Planctomycetota</taxon>
        <taxon>Planctomycetia</taxon>
        <taxon>Pirellulales</taxon>
        <taxon>Pirellulaceae</taxon>
        <taxon>Roseimaritima</taxon>
    </lineage>
</organism>
<dbReference type="SUPFAM" id="SSF51905">
    <property type="entry name" value="FAD/NAD(P)-binding domain"/>
    <property type="match status" value="1"/>
</dbReference>
<keyword evidence="2" id="KW-0560">Oxidoreductase</keyword>
<dbReference type="PRINTS" id="PR00411">
    <property type="entry name" value="PNDRDTASEI"/>
</dbReference>
<name>A0A5B9QIT9_9BACT</name>
<evidence type="ECO:0000259" key="1">
    <source>
        <dbReference type="Pfam" id="PF01593"/>
    </source>
</evidence>
<gene>
    <name evidence="2" type="primary">crtN</name>
    <name evidence="2" type="ORF">UC8_09080</name>
</gene>
<dbReference type="EMBL" id="CP042914">
    <property type="protein sequence ID" value="QEG38948.1"/>
    <property type="molecule type" value="Genomic_DNA"/>
</dbReference>
<dbReference type="GO" id="GO:0102223">
    <property type="term" value="F:4,4'-diapophytoene desaturase (4,4'-diaponeurosporene-forming)"/>
    <property type="evidence" value="ECO:0007669"/>
    <property type="project" value="UniProtKB-EC"/>
</dbReference>